<name>A0A5R8NB25_9NOCA</name>
<accession>A0A5R8NB25</accession>
<gene>
    <name evidence="1" type="ORF">FEK34_28225</name>
</gene>
<organism evidence="1 2">
    <name type="scientific">Nocardia cyriacigeorgica</name>
    <dbReference type="NCBI Taxonomy" id="135487"/>
    <lineage>
        <taxon>Bacteria</taxon>
        <taxon>Bacillati</taxon>
        <taxon>Actinomycetota</taxon>
        <taxon>Actinomycetes</taxon>
        <taxon>Mycobacteriales</taxon>
        <taxon>Nocardiaceae</taxon>
        <taxon>Nocardia</taxon>
    </lineage>
</organism>
<reference evidence="1 2" key="1">
    <citation type="submission" date="2019-05" db="EMBL/GenBank/DDBJ databases">
        <title>Genomes sequences of two Nocardia cyriacigeorgica environmental isolates, type strains Nocardia asteroides ATCC 19247 and Nocardia cyriacigeorgica DSM 44484.</title>
        <authorList>
            <person name="Vautrin F."/>
            <person name="Bergeron E."/>
            <person name="Dubost A."/>
            <person name="Abrouk D."/>
            <person name="Rodriguez Nava V."/>
            <person name="Pujic P."/>
        </authorList>
    </citation>
    <scope>NUCLEOTIDE SEQUENCE [LARGE SCALE GENOMIC DNA]</scope>
    <source>
        <strain evidence="1 2">EML 446</strain>
    </source>
</reference>
<protein>
    <submittedName>
        <fullName evidence="1">Terminase</fullName>
    </submittedName>
</protein>
<proteinExistence type="predicted"/>
<dbReference type="AlphaFoldDB" id="A0A5R8NB25"/>
<dbReference type="Proteomes" id="UP000306378">
    <property type="component" value="Unassembled WGS sequence"/>
</dbReference>
<sequence>MQKLWLPSPPSGTPICVGFDGSENNDWTALRAETRDGLQFTPRYGPDRRPTIWNPAEWGGKIPRGEVHAAVDEVFSTFDVARMYFDPHDWRSEGGDWALEHGEEHVFEWATNRINQMYAAIRRFEIDLKTGRITQDGCPITEIHMANCRKVPKPGDKYVLGKPSDHQKIDASIASIIAHEAAADAREAGWEDVDGRMFCFS</sequence>
<dbReference type="RefSeq" id="WP_138452808.1">
    <property type="nucleotide sequence ID" value="NZ_VBUT01000014.1"/>
</dbReference>
<dbReference type="EMBL" id="VBUT01000014">
    <property type="protein sequence ID" value="TLF72912.1"/>
    <property type="molecule type" value="Genomic_DNA"/>
</dbReference>
<evidence type="ECO:0000313" key="1">
    <source>
        <dbReference type="EMBL" id="TLF72912.1"/>
    </source>
</evidence>
<comment type="caution">
    <text evidence="1">The sequence shown here is derived from an EMBL/GenBank/DDBJ whole genome shotgun (WGS) entry which is preliminary data.</text>
</comment>
<evidence type="ECO:0000313" key="2">
    <source>
        <dbReference type="Proteomes" id="UP000306378"/>
    </source>
</evidence>